<sequence length="66" mass="7227">LCRMRGVILFVHPLGTGEPAKIYGHGCHVLIEAAEHQGKYAALNIPLPNTVRIQNGIFSGTNQQLY</sequence>
<reference evidence="1" key="1">
    <citation type="submission" date="2017-02" db="UniProtKB">
        <authorList>
            <consortium name="WormBaseParasite"/>
        </authorList>
    </citation>
    <scope>IDENTIFICATION</scope>
</reference>
<accession>A0A0M3JJN5</accession>
<proteinExistence type="predicted"/>
<organism evidence="1">
    <name type="scientific">Anisakis simplex</name>
    <name type="common">Herring worm</name>
    <dbReference type="NCBI Taxonomy" id="6269"/>
    <lineage>
        <taxon>Eukaryota</taxon>
        <taxon>Metazoa</taxon>
        <taxon>Ecdysozoa</taxon>
        <taxon>Nematoda</taxon>
        <taxon>Chromadorea</taxon>
        <taxon>Rhabditida</taxon>
        <taxon>Spirurina</taxon>
        <taxon>Ascaridomorpha</taxon>
        <taxon>Ascaridoidea</taxon>
        <taxon>Anisakidae</taxon>
        <taxon>Anisakis</taxon>
        <taxon>Anisakis simplex complex</taxon>
    </lineage>
</organism>
<dbReference type="AlphaFoldDB" id="A0A0M3JJN5"/>
<dbReference type="WBParaSite" id="ASIM_0000785601-mRNA-1">
    <property type="protein sequence ID" value="ASIM_0000785601-mRNA-1"/>
    <property type="gene ID" value="ASIM_0000785601"/>
</dbReference>
<protein>
    <submittedName>
        <fullName evidence="1">2-oxoglutarate ferredoxin oxidoreductase subunit alpha</fullName>
    </submittedName>
</protein>
<evidence type="ECO:0000313" key="1">
    <source>
        <dbReference type="WBParaSite" id="ASIM_0000785601-mRNA-1"/>
    </source>
</evidence>
<name>A0A0M3JJN5_ANISI</name>